<dbReference type="SUPFAM" id="SSF51735">
    <property type="entry name" value="NAD(P)-binding Rossmann-fold domains"/>
    <property type="match status" value="1"/>
</dbReference>
<dbReference type="GO" id="GO:0004470">
    <property type="term" value="F:malic enzyme activity"/>
    <property type="evidence" value="ECO:0007669"/>
    <property type="project" value="InterPro"/>
</dbReference>
<dbReference type="EMBL" id="SZZH01000001">
    <property type="protein sequence ID" value="TKV60278.1"/>
    <property type="molecule type" value="Genomic_DNA"/>
</dbReference>
<dbReference type="GO" id="GO:0016616">
    <property type="term" value="F:oxidoreductase activity, acting on the CH-OH group of donors, NAD or NADP as acceptor"/>
    <property type="evidence" value="ECO:0007669"/>
    <property type="project" value="InterPro"/>
</dbReference>
<dbReference type="Gene3D" id="3.40.50.10380">
    <property type="entry name" value="Malic enzyme, N-terminal domain"/>
    <property type="match status" value="1"/>
</dbReference>
<comment type="cofactor">
    <cofactor evidence="1">
        <name>Mn(2+)</name>
        <dbReference type="ChEBI" id="CHEBI:29035"/>
    </cofactor>
</comment>
<feature type="binding site" evidence="8">
    <location>
        <position position="426"/>
    </location>
    <ligand>
        <name>(S)-malate</name>
        <dbReference type="ChEBI" id="CHEBI:15589"/>
    </ligand>
</feature>
<evidence type="ECO:0000256" key="2">
    <source>
        <dbReference type="ARBA" id="ARBA00008785"/>
    </source>
</evidence>
<comment type="cofactor">
    <cofactor evidence="9">
        <name>Mg(2+)</name>
        <dbReference type="ChEBI" id="CHEBI:18420"/>
    </cofactor>
    <cofactor evidence="9">
        <name>Mn(2+)</name>
        <dbReference type="ChEBI" id="CHEBI:29035"/>
    </cofactor>
    <text evidence="9">Divalent metal cations. Prefers magnesium or manganese.</text>
</comment>
<feature type="binding site" evidence="9">
    <location>
        <position position="279"/>
    </location>
    <ligand>
        <name>a divalent metal cation</name>
        <dbReference type="ChEBI" id="CHEBI:60240"/>
    </ligand>
</feature>
<dbReference type="InterPro" id="IPR037062">
    <property type="entry name" value="Malic_N_dom_sf"/>
</dbReference>
<dbReference type="OrthoDB" id="3314528at2"/>
<comment type="caution">
    <text evidence="13">The sequence shown here is derived from an EMBL/GenBank/DDBJ whole genome shotgun (WGS) entry which is preliminary data.</text>
</comment>
<feature type="binding site" evidence="8">
    <location>
        <position position="470"/>
    </location>
    <ligand>
        <name>(S)-malate</name>
        <dbReference type="ChEBI" id="CHEBI:15589"/>
    </ligand>
</feature>
<dbReference type="PIRSF" id="PIRSF000106">
    <property type="entry name" value="ME"/>
    <property type="match status" value="1"/>
</dbReference>
<dbReference type="PRINTS" id="PR00072">
    <property type="entry name" value="MALOXRDTASE"/>
</dbReference>
<evidence type="ECO:0000256" key="6">
    <source>
        <dbReference type="ARBA" id="ARBA00082317"/>
    </source>
</evidence>
<dbReference type="Gene3D" id="3.40.50.720">
    <property type="entry name" value="NAD(P)-binding Rossmann-like Domain"/>
    <property type="match status" value="1"/>
</dbReference>
<evidence type="ECO:0000256" key="10">
    <source>
        <dbReference type="RuleBase" id="RU003427"/>
    </source>
</evidence>
<feature type="domain" description="Malic enzyme N-terminal" evidence="12">
    <location>
        <begin position="88"/>
        <end position="270"/>
    </location>
</feature>
<dbReference type="SUPFAM" id="SSF53223">
    <property type="entry name" value="Aminoacid dehydrogenase-like, N-terminal domain"/>
    <property type="match status" value="1"/>
</dbReference>
<evidence type="ECO:0000256" key="3">
    <source>
        <dbReference type="ARBA" id="ARBA00022723"/>
    </source>
</evidence>
<dbReference type="PROSITE" id="PS00331">
    <property type="entry name" value="MALIC_ENZYMES"/>
    <property type="match status" value="1"/>
</dbReference>
<feature type="binding site" evidence="9">
    <location>
        <position position="256"/>
    </location>
    <ligand>
        <name>a divalent metal cation</name>
        <dbReference type="ChEBI" id="CHEBI:60240"/>
    </ligand>
</feature>
<organism evidence="13 14">
    <name type="scientific">Nakamurella flava</name>
    <dbReference type="NCBI Taxonomy" id="2576308"/>
    <lineage>
        <taxon>Bacteria</taxon>
        <taxon>Bacillati</taxon>
        <taxon>Actinomycetota</taxon>
        <taxon>Actinomycetes</taxon>
        <taxon>Nakamurellales</taxon>
        <taxon>Nakamurellaceae</taxon>
        <taxon>Nakamurella</taxon>
    </lineage>
</organism>
<evidence type="ECO:0000313" key="13">
    <source>
        <dbReference type="EMBL" id="TKV60278.1"/>
    </source>
</evidence>
<evidence type="ECO:0000256" key="4">
    <source>
        <dbReference type="ARBA" id="ARBA00023027"/>
    </source>
</evidence>
<feature type="active site" description="Proton acceptor" evidence="7">
    <location>
        <position position="184"/>
    </location>
</feature>
<dbReference type="Proteomes" id="UP000306985">
    <property type="component" value="Unassembled WGS sequence"/>
</dbReference>
<dbReference type="Pfam" id="PF03949">
    <property type="entry name" value="Malic_M"/>
    <property type="match status" value="1"/>
</dbReference>
<evidence type="ECO:0000259" key="12">
    <source>
        <dbReference type="SMART" id="SM01274"/>
    </source>
</evidence>
<dbReference type="GO" id="GO:0051287">
    <property type="term" value="F:NAD binding"/>
    <property type="evidence" value="ECO:0007669"/>
    <property type="project" value="InterPro"/>
</dbReference>
<protein>
    <recommendedName>
        <fullName evidence="5">Putative malate oxidoreductase [NAD]</fullName>
    </recommendedName>
    <alternativeName>
        <fullName evidence="6">Malic enzyme</fullName>
    </alternativeName>
</protein>
<reference evidence="13 14" key="1">
    <citation type="submission" date="2019-05" db="EMBL/GenBank/DDBJ databases">
        <title>Nakamurella sp. N5BH11, whole genome shotgun sequence.</title>
        <authorList>
            <person name="Tuo L."/>
        </authorList>
    </citation>
    <scope>NUCLEOTIDE SEQUENCE [LARGE SCALE GENOMIC DNA]</scope>
    <source>
        <strain evidence="13 14">N5BH11</strain>
    </source>
</reference>
<evidence type="ECO:0000313" key="14">
    <source>
        <dbReference type="Proteomes" id="UP000306985"/>
    </source>
</evidence>
<dbReference type="PANTHER" id="PTHR23406">
    <property type="entry name" value="MALIC ENZYME-RELATED"/>
    <property type="match status" value="1"/>
</dbReference>
<evidence type="ECO:0000256" key="9">
    <source>
        <dbReference type="PIRSR" id="PIRSR000106-3"/>
    </source>
</evidence>
<feature type="active site" description="Proton donor" evidence="7">
    <location>
        <position position="111"/>
    </location>
</feature>
<accession>A0A4U6QJM1</accession>
<dbReference type="FunFam" id="3.40.50.10380:FF:000001">
    <property type="entry name" value="NAD-dependent malic enzyme"/>
    <property type="match status" value="1"/>
</dbReference>
<evidence type="ECO:0000259" key="11">
    <source>
        <dbReference type="SMART" id="SM00919"/>
    </source>
</evidence>
<dbReference type="InterPro" id="IPR036291">
    <property type="entry name" value="NAD(P)-bd_dom_sf"/>
</dbReference>
<proteinExistence type="inferred from homology"/>
<dbReference type="Pfam" id="PF00390">
    <property type="entry name" value="malic"/>
    <property type="match status" value="1"/>
</dbReference>
<dbReference type="AlphaFoldDB" id="A0A4U6QJM1"/>
<dbReference type="InterPro" id="IPR015884">
    <property type="entry name" value="Malic_enzyme_CS"/>
</dbReference>
<dbReference type="SMART" id="SM00919">
    <property type="entry name" value="Malic_M"/>
    <property type="match status" value="1"/>
</dbReference>
<feature type="domain" description="Malic enzyme NAD-binding" evidence="11">
    <location>
        <begin position="280"/>
        <end position="538"/>
    </location>
</feature>
<evidence type="ECO:0000256" key="1">
    <source>
        <dbReference type="ARBA" id="ARBA00001936"/>
    </source>
</evidence>
<dbReference type="GO" id="GO:0005829">
    <property type="term" value="C:cytosol"/>
    <property type="evidence" value="ECO:0007669"/>
    <property type="project" value="TreeGrafter"/>
</dbReference>
<dbReference type="GO" id="GO:0006108">
    <property type="term" value="P:malate metabolic process"/>
    <property type="evidence" value="ECO:0007669"/>
    <property type="project" value="TreeGrafter"/>
</dbReference>
<keyword evidence="4" id="KW-0520">NAD</keyword>
<dbReference type="InterPro" id="IPR012301">
    <property type="entry name" value="Malic_N_dom"/>
</dbReference>
<dbReference type="RefSeq" id="WP_137447581.1">
    <property type="nucleotide sequence ID" value="NZ_SZZH01000001.1"/>
</dbReference>
<dbReference type="InterPro" id="IPR012302">
    <property type="entry name" value="Malic_NAD-bd"/>
</dbReference>
<feature type="binding site" evidence="9">
    <location>
        <position position="255"/>
    </location>
    <ligand>
        <name>a divalent metal cation</name>
        <dbReference type="ChEBI" id="CHEBI:60240"/>
    </ligand>
</feature>
<dbReference type="InterPro" id="IPR046346">
    <property type="entry name" value="Aminoacid_DH-like_N_sf"/>
</dbReference>
<evidence type="ECO:0000256" key="8">
    <source>
        <dbReference type="PIRSR" id="PIRSR000106-2"/>
    </source>
</evidence>
<evidence type="ECO:0000256" key="7">
    <source>
        <dbReference type="PIRSR" id="PIRSR000106-1"/>
    </source>
</evidence>
<name>A0A4U6QJM1_9ACTN</name>
<sequence>MTAAPYRLIPEPNGAVRAEVRLRGSSVLSSPALNRGTAFTLAEREALHLTGLLPTGVSTLEGQVRRVYAQYSETSTNLRKWVLLANLRDRNEVLFYRLLSEHISEMLPVIYTPTVGEAIERFSQEFRRPKGVYLSVDHPEDVENALRNTGLGPDDVDLLVATDSEGILGIGDQGIGGIEISVGKLAVYTAAAGIHPRRALAVVLDVGTDNQKLLNDELYLGERHARVRDGRYDALIEAYVTACQKLFPNAMLHWEDFGASNARRILNKYADRVCTFNDDMQGTAAVVLAAAFSAVRAAGSKMRDQRIVIHGAGTAGLGIADMMREQMIREGLSPEEATARFYPLTRNGLLTHDNPLLDFQVPYARRREDLADWGVAAGPISLTDVVRNARPTMIIGTSTQHGAFPEEIVRMMASFNDRPIILPLSNPTSKAEAIPSDLLEWTDGRALIATGSPFEPISYGGITYQIAQANNALVFPGLGLGVTVARADRITDGMIAASADAVARLSNATQRGASLLPPMTDLRAVSAAVAVAVAQQAEQEGHAQVELTDVIQQVHDHMWRPVYPELEIL</sequence>
<dbReference type="GO" id="GO:0046872">
    <property type="term" value="F:metal ion binding"/>
    <property type="evidence" value="ECO:0007669"/>
    <property type="project" value="UniProtKB-KW"/>
</dbReference>
<keyword evidence="3 9" id="KW-0479">Metal-binding</keyword>
<gene>
    <name evidence="13" type="ORF">FDO65_00655</name>
</gene>
<keyword evidence="14" id="KW-1185">Reference proteome</keyword>
<dbReference type="NCBIfam" id="NF010052">
    <property type="entry name" value="PRK13529.1"/>
    <property type="match status" value="1"/>
</dbReference>
<dbReference type="SMART" id="SM01274">
    <property type="entry name" value="malic"/>
    <property type="match status" value="1"/>
</dbReference>
<comment type="similarity">
    <text evidence="2 10">Belongs to the malic enzymes family.</text>
</comment>
<evidence type="ECO:0000256" key="5">
    <source>
        <dbReference type="ARBA" id="ARBA00073308"/>
    </source>
</evidence>
<dbReference type="PANTHER" id="PTHR23406:SF34">
    <property type="entry name" value="NAD-DEPENDENT MALIC ENZYME, MITOCHONDRIAL"/>
    <property type="match status" value="1"/>
</dbReference>
<dbReference type="InterPro" id="IPR001891">
    <property type="entry name" value="Malic_OxRdtase"/>
</dbReference>